<protein>
    <submittedName>
        <fullName evidence="1">Uncharacterized protein</fullName>
    </submittedName>
</protein>
<organism evidence="1 2">
    <name type="scientific">Hydnum rufescens UP504</name>
    <dbReference type="NCBI Taxonomy" id="1448309"/>
    <lineage>
        <taxon>Eukaryota</taxon>
        <taxon>Fungi</taxon>
        <taxon>Dikarya</taxon>
        <taxon>Basidiomycota</taxon>
        <taxon>Agaricomycotina</taxon>
        <taxon>Agaricomycetes</taxon>
        <taxon>Cantharellales</taxon>
        <taxon>Hydnaceae</taxon>
        <taxon>Hydnum</taxon>
    </lineage>
</organism>
<proteinExistence type="predicted"/>
<comment type="caution">
    <text evidence="1">The sequence shown here is derived from an EMBL/GenBank/DDBJ whole genome shotgun (WGS) entry which is preliminary data.</text>
</comment>
<dbReference type="OrthoDB" id="3883941at2759"/>
<name>A0A9P6AWW0_9AGAM</name>
<sequence length="147" mass="16790">MVWARQSARPYLDKVPSIKSIIEENAPFLSSPAASASAISILDELREKMASHADRRGSGERMSDEKVQRLREYVTRKIDKVRQKNQDLDDDLEEDMMGLGPWEGMKIYVESGPVDQQEVCSSPPCPFVVFWETPSLRLYLSSRRLLT</sequence>
<keyword evidence="2" id="KW-1185">Reference proteome</keyword>
<reference evidence="1" key="1">
    <citation type="journal article" date="2020" name="Nat. Commun.">
        <title>Large-scale genome sequencing of mycorrhizal fungi provides insights into the early evolution of symbiotic traits.</title>
        <authorList>
            <person name="Miyauchi S."/>
            <person name="Kiss E."/>
            <person name="Kuo A."/>
            <person name="Drula E."/>
            <person name="Kohler A."/>
            <person name="Sanchez-Garcia M."/>
            <person name="Morin E."/>
            <person name="Andreopoulos B."/>
            <person name="Barry K.W."/>
            <person name="Bonito G."/>
            <person name="Buee M."/>
            <person name="Carver A."/>
            <person name="Chen C."/>
            <person name="Cichocki N."/>
            <person name="Clum A."/>
            <person name="Culley D."/>
            <person name="Crous P.W."/>
            <person name="Fauchery L."/>
            <person name="Girlanda M."/>
            <person name="Hayes R.D."/>
            <person name="Keri Z."/>
            <person name="LaButti K."/>
            <person name="Lipzen A."/>
            <person name="Lombard V."/>
            <person name="Magnuson J."/>
            <person name="Maillard F."/>
            <person name="Murat C."/>
            <person name="Nolan M."/>
            <person name="Ohm R.A."/>
            <person name="Pangilinan J."/>
            <person name="Pereira M.F."/>
            <person name="Perotto S."/>
            <person name="Peter M."/>
            <person name="Pfister S."/>
            <person name="Riley R."/>
            <person name="Sitrit Y."/>
            <person name="Stielow J.B."/>
            <person name="Szollosi G."/>
            <person name="Zifcakova L."/>
            <person name="Stursova M."/>
            <person name="Spatafora J.W."/>
            <person name="Tedersoo L."/>
            <person name="Vaario L.M."/>
            <person name="Yamada A."/>
            <person name="Yan M."/>
            <person name="Wang P."/>
            <person name="Xu J."/>
            <person name="Bruns T."/>
            <person name="Baldrian P."/>
            <person name="Vilgalys R."/>
            <person name="Dunand C."/>
            <person name="Henrissat B."/>
            <person name="Grigoriev I.V."/>
            <person name="Hibbett D."/>
            <person name="Nagy L.G."/>
            <person name="Martin F.M."/>
        </authorList>
    </citation>
    <scope>NUCLEOTIDE SEQUENCE</scope>
    <source>
        <strain evidence="1">UP504</strain>
    </source>
</reference>
<dbReference type="AlphaFoldDB" id="A0A9P6AWW0"/>
<evidence type="ECO:0000313" key="2">
    <source>
        <dbReference type="Proteomes" id="UP000886523"/>
    </source>
</evidence>
<evidence type="ECO:0000313" key="1">
    <source>
        <dbReference type="EMBL" id="KAF9512281.1"/>
    </source>
</evidence>
<accession>A0A9P6AWW0</accession>
<dbReference type="EMBL" id="MU128989">
    <property type="protein sequence ID" value="KAF9512281.1"/>
    <property type="molecule type" value="Genomic_DNA"/>
</dbReference>
<gene>
    <name evidence="1" type="ORF">BS47DRAFT_1345701</name>
</gene>
<dbReference type="Proteomes" id="UP000886523">
    <property type="component" value="Unassembled WGS sequence"/>
</dbReference>